<proteinExistence type="predicted"/>
<dbReference type="SUPFAM" id="SSF48452">
    <property type="entry name" value="TPR-like"/>
    <property type="match status" value="1"/>
</dbReference>
<reference evidence="3" key="1">
    <citation type="submission" date="2016-07" db="EMBL/GenBank/DDBJ databases">
        <title>Nontailed viruses are major unrecognized killers of bacteria in the ocean.</title>
        <authorList>
            <person name="Kauffman K."/>
            <person name="Hussain F."/>
            <person name="Yang J."/>
            <person name="Arevalo P."/>
            <person name="Brown J."/>
            <person name="Cutler M."/>
            <person name="Kelly L."/>
            <person name="Polz M.F."/>
        </authorList>
    </citation>
    <scope>NUCLEOTIDE SEQUENCE [LARGE SCALE GENOMIC DNA]</scope>
    <source>
        <strain evidence="3">10N.261.55.E11</strain>
    </source>
</reference>
<evidence type="ECO:0000313" key="2">
    <source>
        <dbReference type="EMBL" id="PMJ64313.1"/>
    </source>
</evidence>
<gene>
    <name evidence="2" type="ORF">BCU17_21795</name>
</gene>
<sequence>MYKIVIVMILSCFVFGCASSSLDSKLSESKESILIETNNYPNLIAYYKDQLKIKESDSTRIKLAEAYANNGDYESSLFVITRVREKESNVKAIVVECNALFELGNIRKAELCLLSANELDKNNPEIENQLGITYAYLGYIKKSKYYFELSREHFVDDVKIKNNLAMVSMLEGDFEHAASLLLPIYIKGASNEKIETNLVFSLVKINQIDSAKKILASRYSKKESFQIINDIKSSQSVNSPMI</sequence>
<accession>A0A2N7F9R8</accession>
<dbReference type="AlphaFoldDB" id="A0A2N7F9R8"/>
<evidence type="ECO:0000256" key="1">
    <source>
        <dbReference type="SAM" id="SignalP"/>
    </source>
</evidence>
<name>A0A2N7F9R8_VIBSP</name>
<dbReference type="EMBL" id="MCWU01000033">
    <property type="protein sequence ID" value="PMJ64313.1"/>
    <property type="molecule type" value="Genomic_DNA"/>
</dbReference>
<dbReference type="RefSeq" id="WP_102516774.1">
    <property type="nucleotide sequence ID" value="NZ_CAWNSM010000033.1"/>
</dbReference>
<protein>
    <submittedName>
        <fullName evidence="2">Uncharacterized protein</fullName>
    </submittedName>
</protein>
<dbReference type="PROSITE" id="PS51257">
    <property type="entry name" value="PROKAR_LIPOPROTEIN"/>
    <property type="match status" value="1"/>
</dbReference>
<feature type="signal peptide" evidence="1">
    <location>
        <begin position="1"/>
        <end position="18"/>
    </location>
</feature>
<feature type="chain" id="PRO_5014646482" evidence="1">
    <location>
        <begin position="19"/>
        <end position="242"/>
    </location>
</feature>
<comment type="caution">
    <text evidence="2">The sequence shown here is derived from an EMBL/GenBank/DDBJ whole genome shotgun (WGS) entry which is preliminary data.</text>
</comment>
<keyword evidence="1" id="KW-0732">Signal</keyword>
<dbReference type="InterPro" id="IPR011990">
    <property type="entry name" value="TPR-like_helical_dom_sf"/>
</dbReference>
<dbReference type="Gene3D" id="1.25.40.10">
    <property type="entry name" value="Tetratricopeptide repeat domain"/>
    <property type="match status" value="1"/>
</dbReference>
<organism evidence="2 3">
    <name type="scientific">Vibrio splendidus</name>
    <dbReference type="NCBI Taxonomy" id="29497"/>
    <lineage>
        <taxon>Bacteria</taxon>
        <taxon>Pseudomonadati</taxon>
        <taxon>Pseudomonadota</taxon>
        <taxon>Gammaproteobacteria</taxon>
        <taxon>Vibrionales</taxon>
        <taxon>Vibrionaceae</taxon>
        <taxon>Vibrio</taxon>
    </lineage>
</organism>
<dbReference type="Proteomes" id="UP000235330">
    <property type="component" value="Unassembled WGS sequence"/>
</dbReference>
<evidence type="ECO:0000313" key="3">
    <source>
        <dbReference type="Proteomes" id="UP000235330"/>
    </source>
</evidence>